<dbReference type="SUPFAM" id="SSF89392">
    <property type="entry name" value="Prokaryotic lipoproteins and lipoprotein localization factors"/>
    <property type="match status" value="1"/>
</dbReference>
<gene>
    <name evidence="2" type="ORF">BB934_12920</name>
</gene>
<evidence type="ECO:0008006" key="3">
    <source>
        <dbReference type="Google" id="ProtNLM"/>
    </source>
</evidence>
<evidence type="ECO:0000256" key="1">
    <source>
        <dbReference type="ARBA" id="ARBA00022729"/>
    </source>
</evidence>
<dbReference type="Gene3D" id="2.50.20.10">
    <property type="entry name" value="Lipoprotein localisation LolA/LolB/LppX"/>
    <property type="match status" value="1"/>
</dbReference>
<dbReference type="AlphaFoldDB" id="A0A1B2EG97"/>
<dbReference type="RefSeq" id="WP_099510013.1">
    <property type="nucleotide sequence ID" value="NZ_CP016616.1"/>
</dbReference>
<dbReference type="KEGG" id="moc:BB934_12920"/>
<dbReference type="InterPro" id="IPR029046">
    <property type="entry name" value="LolA/LolB/LppX"/>
</dbReference>
<proteinExistence type="predicted"/>
<dbReference type="PANTHER" id="PTHR35869">
    <property type="entry name" value="OUTER-MEMBRANE LIPOPROTEIN CARRIER PROTEIN"/>
    <property type="match status" value="1"/>
</dbReference>
<reference evidence="2" key="1">
    <citation type="submission" date="2016-07" db="EMBL/GenBank/DDBJ databases">
        <title>Microvirga ossetica sp. nov. a new species of rhizobia isolated from root nodules of the legume species Vicia alpestris Steven originated from North Ossetia region in the Caucasus.</title>
        <authorList>
            <person name="Safronova V.I."/>
            <person name="Kuznetsova I.G."/>
            <person name="Sazanova A.L."/>
            <person name="Belimov A."/>
            <person name="Andronov E."/>
            <person name="Osledkin Y.S."/>
            <person name="Onishchuk O.P."/>
            <person name="Kurchak O.N."/>
            <person name="Shaposhnikov A.I."/>
            <person name="Willems A."/>
            <person name="Tikhonovich I.A."/>
        </authorList>
    </citation>
    <scope>NUCLEOTIDE SEQUENCE [LARGE SCALE GENOMIC DNA]</scope>
    <source>
        <strain evidence="2">V5/3M</strain>
    </source>
</reference>
<accession>A0A1B2EG97</accession>
<dbReference type="PANTHER" id="PTHR35869:SF1">
    <property type="entry name" value="OUTER-MEMBRANE LIPOPROTEIN CARRIER PROTEIN"/>
    <property type="match status" value="1"/>
</dbReference>
<name>A0A1B2EG97_9HYPH</name>
<sequence>MRPPSLASLATALSVGTGALPAMGQVLPIEMIMPPARPVAAQGFGRSAAQLPTAFFHRGATPTSQPSRPVIPRPANAEQVLAVTTPLPPSRPPAAEIPDNLETEPMAIAPVATAAIELAPPARPLSNSAVVEKANAYFTHLNTLVADFTQVGGDGRRVKGTLFLQRPGRVRFEYDPPATLQVIADGRSVAVRDRKLATQDLYSISQTPLKFLLRERVNLGQDIRITGIANDGDSVRINLEDSSTLGGTSRITLYFDSQVEILNQWRIVDAQGFQTVVMLDKVERGRRIDQDMFKIQYEAILGGNN</sequence>
<organism evidence="2">
    <name type="scientific">Microvirga ossetica</name>
    <dbReference type="NCBI Taxonomy" id="1882682"/>
    <lineage>
        <taxon>Bacteria</taxon>
        <taxon>Pseudomonadati</taxon>
        <taxon>Pseudomonadota</taxon>
        <taxon>Alphaproteobacteria</taxon>
        <taxon>Hyphomicrobiales</taxon>
        <taxon>Methylobacteriaceae</taxon>
        <taxon>Microvirga</taxon>
    </lineage>
</organism>
<keyword evidence="1" id="KW-0732">Signal</keyword>
<dbReference type="OrthoDB" id="9800501at2"/>
<dbReference type="Pfam" id="PF03548">
    <property type="entry name" value="LolA"/>
    <property type="match status" value="1"/>
</dbReference>
<dbReference type="CDD" id="cd16325">
    <property type="entry name" value="LolA"/>
    <property type="match status" value="1"/>
</dbReference>
<dbReference type="EMBL" id="CP016616">
    <property type="protein sequence ID" value="ANY79001.1"/>
    <property type="molecule type" value="Genomic_DNA"/>
</dbReference>
<dbReference type="InterPro" id="IPR004564">
    <property type="entry name" value="OM_lipoprot_carrier_LolA-like"/>
</dbReference>
<evidence type="ECO:0000313" key="2">
    <source>
        <dbReference type="EMBL" id="ANY79001.1"/>
    </source>
</evidence>
<protein>
    <recommendedName>
        <fullName evidence="3">Cell envelope biogenesis protein LolA</fullName>
    </recommendedName>
</protein>